<dbReference type="Proteomes" id="UP000030764">
    <property type="component" value="Unassembled WGS sequence"/>
</dbReference>
<dbReference type="AlphaFoldDB" id="A0A085LKJ8"/>
<name>A0A085LKJ8_9BILA</name>
<sequence length="169" mass="18437">MRPIGCISNCHSAALTDVSFSDDGRFLVTSLIDGYLSFISFSQKINWVFRWTQPVGLPPKRCRKKEQNVASCTAPCKSIDKSADADPSWSAVITSDSSTDNENGFSEVNPSQTKRPAGVNNVHSQGVASEIQIVERSGDSISREQHGVDRSCFKNVKVRGISLQPVEGM</sequence>
<feature type="region of interest" description="Disordered" evidence="1">
    <location>
        <begin position="94"/>
        <end position="120"/>
    </location>
</feature>
<organism evidence="2 3">
    <name type="scientific">Trichuris suis</name>
    <name type="common">pig whipworm</name>
    <dbReference type="NCBI Taxonomy" id="68888"/>
    <lineage>
        <taxon>Eukaryota</taxon>
        <taxon>Metazoa</taxon>
        <taxon>Ecdysozoa</taxon>
        <taxon>Nematoda</taxon>
        <taxon>Enoplea</taxon>
        <taxon>Dorylaimia</taxon>
        <taxon>Trichinellida</taxon>
        <taxon>Trichuridae</taxon>
        <taxon>Trichuris</taxon>
    </lineage>
</organism>
<dbReference type="InterPro" id="IPR036322">
    <property type="entry name" value="WD40_repeat_dom_sf"/>
</dbReference>
<evidence type="ECO:0000313" key="3">
    <source>
        <dbReference type="Proteomes" id="UP000030764"/>
    </source>
</evidence>
<dbReference type="SUPFAM" id="SSF50978">
    <property type="entry name" value="WD40 repeat-like"/>
    <property type="match status" value="1"/>
</dbReference>
<gene>
    <name evidence="2" type="ORF">M513_13633</name>
</gene>
<reference evidence="2 3" key="1">
    <citation type="journal article" date="2014" name="Nat. Genet.">
        <title>Genome and transcriptome of the porcine whipworm Trichuris suis.</title>
        <authorList>
            <person name="Jex A.R."/>
            <person name="Nejsum P."/>
            <person name="Schwarz E.M."/>
            <person name="Hu L."/>
            <person name="Young N.D."/>
            <person name="Hall R.S."/>
            <person name="Korhonen P.K."/>
            <person name="Liao S."/>
            <person name="Thamsborg S."/>
            <person name="Xia J."/>
            <person name="Xu P."/>
            <person name="Wang S."/>
            <person name="Scheerlinck J.P."/>
            <person name="Hofmann A."/>
            <person name="Sternberg P.W."/>
            <person name="Wang J."/>
            <person name="Gasser R.B."/>
        </authorList>
    </citation>
    <scope>NUCLEOTIDE SEQUENCE [LARGE SCALE GENOMIC DNA]</scope>
    <source>
        <strain evidence="2">DCEP-RM93M</strain>
    </source>
</reference>
<accession>A0A085LKJ8</accession>
<protein>
    <recommendedName>
        <fullName evidence="4">WD domain, G-beta repeat protein</fullName>
    </recommendedName>
</protein>
<evidence type="ECO:0008006" key="4">
    <source>
        <dbReference type="Google" id="ProtNLM"/>
    </source>
</evidence>
<evidence type="ECO:0000313" key="2">
    <source>
        <dbReference type="EMBL" id="KFD45494.1"/>
    </source>
</evidence>
<feature type="compositionally biased region" description="Polar residues" evidence="1">
    <location>
        <begin position="94"/>
        <end position="114"/>
    </location>
</feature>
<evidence type="ECO:0000256" key="1">
    <source>
        <dbReference type="SAM" id="MobiDB-lite"/>
    </source>
</evidence>
<keyword evidence="3" id="KW-1185">Reference proteome</keyword>
<dbReference type="EMBL" id="KL363478">
    <property type="protein sequence ID" value="KFD45494.1"/>
    <property type="molecule type" value="Genomic_DNA"/>
</dbReference>
<proteinExistence type="predicted"/>